<evidence type="ECO:0000256" key="1">
    <source>
        <dbReference type="SAM" id="Coils"/>
    </source>
</evidence>
<evidence type="ECO:0000313" key="3">
    <source>
        <dbReference type="Proteomes" id="UP000069030"/>
    </source>
</evidence>
<protein>
    <submittedName>
        <fullName evidence="2">Uncharacterized protein</fullName>
    </submittedName>
</protein>
<dbReference type="EMBL" id="CP013691">
    <property type="protein sequence ID" value="ALU28456.1"/>
    <property type="molecule type" value="Genomic_DNA"/>
</dbReference>
<dbReference type="Proteomes" id="UP000069030">
    <property type="component" value="Plasmid p63039"/>
</dbReference>
<organism evidence="2 3">
    <name type="scientific">Myroides odoratimimus</name>
    <dbReference type="NCBI Taxonomy" id="76832"/>
    <lineage>
        <taxon>Bacteria</taxon>
        <taxon>Pseudomonadati</taxon>
        <taxon>Bacteroidota</taxon>
        <taxon>Flavobacteriia</taxon>
        <taxon>Flavobacteriales</taxon>
        <taxon>Flavobacteriaceae</taxon>
        <taxon>Myroides</taxon>
    </lineage>
</organism>
<keyword evidence="2" id="KW-0614">Plasmid</keyword>
<evidence type="ECO:0000313" key="2">
    <source>
        <dbReference type="EMBL" id="ALU28456.1"/>
    </source>
</evidence>
<keyword evidence="1" id="KW-0175">Coiled coil</keyword>
<dbReference type="KEGG" id="mod:AS202_19945"/>
<proteinExistence type="predicted"/>
<gene>
    <name evidence="2" type="ORF">AS202_19945</name>
</gene>
<geneLocation type="plasmid" evidence="2 3">
    <name>p63039</name>
</geneLocation>
<reference evidence="3" key="1">
    <citation type="journal article" date="2016" name="J. Zhejiang Univ. Sci. B">
        <title>Antibiotic resistance mechanisms of Myroides sp.</title>
        <authorList>
            <person name="Hu S."/>
            <person name="Yuan S."/>
            <person name="Qu H."/>
            <person name="Jiang T."/>
            <person name="Zhou Y."/>
            <person name="Wang M."/>
            <person name="Ming D."/>
        </authorList>
    </citation>
    <scope>NUCLEOTIDE SEQUENCE [LARGE SCALE GENOMIC DNA]</scope>
    <source>
        <strain evidence="3">PR63039</strain>
    </source>
</reference>
<dbReference type="RefSeq" id="WP_058700101.1">
    <property type="nucleotide sequence ID" value="NZ_CP013691.1"/>
</dbReference>
<feature type="coiled-coil region" evidence="1">
    <location>
        <begin position="363"/>
        <end position="402"/>
    </location>
</feature>
<sequence length="415" mass="48637">MNYPIPKEVIDFRKRYALDIKAYNELSIALPENVLSKLKEVIKLMPEQLEGMILDYYATQDLVLKKEGILLPSNGIQYIIENELLQKKQIEPNNKLKELGNKLVEQIAINNNEETSINFNSKKNQDLLSSAMYIHTFPMYIQEILINYVNLVPPYPVTWADFKDDSYDQGEEVYTQALMHYEKVELPEYEKEVVFYEAYLIKYNVDEEILLPLKAIANESNIARDLIYALRSPGLEESIKEIIPIREISLEEEKTYELVNHLENLVNNGLNSLAFSISTVKLDTYLDAESGPITTKLSNYIVSPNADAFKEPISERTLTKEEHNSLHKTVEFVKYNYISIKQLISNISTHYIFDAKEYEDLEIEYSLDSLEKFKEKLQRLKEKEQQENVREETIQNDEIKRQLIENHNITWNRRM</sequence>
<accession>A0AAI8G708</accession>
<name>A0AAI8G708_9FLAO</name>
<dbReference type="AlphaFoldDB" id="A0AAI8G708"/>